<accession>G0UPM4</accession>
<feature type="compositionally biased region" description="Basic and acidic residues" evidence="1">
    <location>
        <begin position="112"/>
        <end position="122"/>
    </location>
</feature>
<dbReference type="VEuPathDB" id="TriTrypDB:TcIL3000_7_1410"/>
<evidence type="ECO:0000259" key="2">
    <source>
        <dbReference type="Pfam" id="PF02179"/>
    </source>
</evidence>
<dbReference type="Gene3D" id="1.20.58.120">
    <property type="entry name" value="BAG domain"/>
    <property type="match status" value="1"/>
</dbReference>
<feature type="region of interest" description="Disordered" evidence="1">
    <location>
        <begin position="199"/>
        <end position="268"/>
    </location>
</feature>
<name>G0UPM4_TRYCI</name>
<feature type="compositionally biased region" description="Polar residues" evidence="1">
    <location>
        <begin position="124"/>
        <end position="133"/>
    </location>
</feature>
<feature type="region of interest" description="Disordered" evidence="1">
    <location>
        <begin position="82"/>
        <end position="149"/>
    </location>
</feature>
<dbReference type="EMBL" id="HE575320">
    <property type="protein sequence ID" value="CCC91335.1"/>
    <property type="molecule type" value="Genomic_DNA"/>
</dbReference>
<evidence type="ECO:0000256" key="1">
    <source>
        <dbReference type="SAM" id="MobiDB-lite"/>
    </source>
</evidence>
<feature type="compositionally biased region" description="Basic residues" evidence="1">
    <location>
        <begin position="87"/>
        <end position="98"/>
    </location>
</feature>
<organism evidence="3">
    <name type="scientific">Trypanosoma congolense (strain IL3000)</name>
    <dbReference type="NCBI Taxonomy" id="1068625"/>
    <lineage>
        <taxon>Eukaryota</taxon>
        <taxon>Discoba</taxon>
        <taxon>Euglenozoa</taxon>
        <taxon>Kinetoplastea</taxon>
        <taxon>Metakinetoplastina</taxon>
        <taxon>Trypanosomatida</taxon>
        <taxon>Trypanosomatidae</taxon>
        <taxon>Trypanosoma</taxon>
        <taxon>Nannomonas</taxon>
    </lineage>
</organism>
<dbReference type="AlphaFoldDB" id="G0UPM4"/>
<dbReference type="SUPFAM" id="SSF63491">
    <property type="entry name" value="BAG domain"/>
    <property type="match status" value="1"/>
</dbReference>
<dbReference type="Pfam" id="PF02179">
    <property type="entry name" value="BAG"/>
    <property type="match status" value="1"/>
</dbReference>
<protein>
    <recommendedName>
        <fullName evidence="2">BAG domain-containing protein</fullName>
    </recommendedName>
</protein>
<gene>
    <name evidence="3" type="ORF">TCIL3000_7_1410</name>
</gene>
<sequence>MHRTMASKVSLRLQSSRGEMIDLLLHADCTVQKVVDFLVKQYDYPEGTWLSYKGEEVSPYDCVDSFLDGPLIINIPRHNVKAASPRKGNKPQYHKHTHGPPGSTVQNPPGEGLHDAEQRPFENTKANNVSQHPNLGKRVTPLKTTSTFSSPVRNKLAAQTYTGLEVPLISPSLFPTVQQNANTVPFDGVGVSPCLTSEMQRGTCSGEAHRTRTPSERLSPSPKRSPDRVSRDSTSGTKNVDDIRANSEETAQQRQRHNPTSSPRPPAQGEVALRLMHPALKRVALISLPDASTLEDVLLAAVAKEPRLAGCKVIFRGKLLNDYNAKLSTCGIKACADNVGPVQLNPNADGVFTLYFAPNEPNGVQKTMLVEIETNLAIVERLIDQPGLTQNQRQGYYEELMRILFQTDGLQDLEDEWRARRKQLVKRVTELQDSLKVEEVM</sequence>
<feature type="compositionally biased region" description="Polar residues" evidence="1">
    <location>
        <begin position="248"/>
        <end position="261"/>
    </location>
</feature>
<dbReference type="InterPro" id="IPR003103">
    <property type="entry name" value="BAG_domain"/>
</dbReference>
<reference evidence="3" key="1">
    <citation type="journal article" date="2012" name="Proc. Natl. Acad. Sci. U.S.A.">
        <title>Antigenic diversity is generated by distinct evolutionary mechanisms in African trypanosome species.</title>
        <authorList>
            <person name="Jackson A.P."/>
            <person name="Berry A."/>
            <person name="Aslett M."/>
            <person name="Allison H.C."/>
            <person name="Burton P."/>
            <person name="Vavrova-Anderson J."/>
            <person name="Brown R."/>
            <person name="Browne H."/>
            <person name="Corton N."/>
            <person name="Hauser H."/>
            <person name="Gamble J."/>
            <person name="Gilderthorp R."/>
            <person name="Marcello L."/>
            <person name="McQuillan J."/>
            <person name="Otto T.D."/>
            <person name="Quail M.A."/>
            <person name="Sanders M.J."/>
            <person name="van Tonder A."/>
            <person name="Ginger M.L."/>
            <person name="Field M.C."/>
            <person name="Barry J.D."/>
            <person name="Hertz-Fowler C."/>
            <person name="Berriman M."/>
        </authorList>
    </citation>
    <scope>NUCLEOTIDE SEQUENCE</scope>
    <source>
        <strain evidence="3">IL3000</strain>
    </source>
</reference>
<evidence type="ECO:0000313" key="3">
    <source>
        <dbReference type="EMBL" id="CCC91335.1"/>
    </source>
</evidence>
<proteinExistence type="predicted"/>
<dbReference type="InterPro" id="IPR036533">
    <property type="entry name" value="BAG_dom_sf"/>
</dbReference>
<dbReference type="GO" id="GO:0051087">
    <property type="term" value="F:protein-folding chaperone binding"/>
    <property type="evidence" value="ECO:0007669"/>
    <property type="project" value="InterPro"/>
</dbReference>
<feature type="domain" description="BAG" evidence="2">
    <location>
        <begin position="373"/>
        <end position="435"/>
    </location>
</feature>